<reference evidence="6" key="1">
    <citation type="submission" date="2025-08" db="UniProtKB">
        <authorList>
            <consortium name="RefSeq"/>
        </authorList>
    </citation>
    <scope>IDENTIFICATION</scope>
</reference>
<dbReference type="InterPro" id="IPR001288">
    <property type="entry name" value="Translation_initiation_fac_3"/>
</dbReference>
<evidence type="ECO:0000256" key="1">
    <source>
        <dbReference type="ARBA" id="ARBA00005439"/>
    </source>
</evidence>
<dbReference type="Gene3D" id="3.30.110.10">
    <property type="entry name" value="Translation initiation factor 3 (IF-3), C-terminal domain"/>
    <property type="match status" value="1"/>
</dbReference>
<dbReference type="GO" id="GO:0032790">
    <property type="term" value="P:ribosome disassembly"/>
    <property type="evidence" value="ECO:0007669"/>
    <property type="project" value="TreeGrafter"/>
</dbReference>
<dbReference type="GO" id="GO:0070124">
    <property type="term" value="P:mitochondrial translational initiation"/>
    <property type="evidence" value="ECO:0007669"/>
    <property type="project" value="TreeGrafter"/>
</dbReference>
<dbReference type="GeneID" id="106748914"/>
<proteinExistence type="inferred from homology"/>
<evidence type="ECO:0000256" key="3">
    <source>
        <dbReference type="ARBA" id="ARBA00022917"/>
    </source>
</evidence>
<dbReference type="InterPro" id="IPR036788">
    <property type="entry name" value="T_IF-3_C_sf"/>
</dbReference>
<dbReference type="OrthoDB" id="21573at2759"/>
<evidence type="ECO:0000256" key="4">
    <source>
        <dbReference type="SAM" id="MobiDB-lite"/>
    </source>
</evidence>
<dbReference type="KEGG" id="dqu:106748914"/>
<dbReference type="GO" id="GO:0043022">
    <property type="term" value="F:ribosome binding"/>
    <property type="evidence" value="ECO:0007669"/>
    <property type="project" value="TreeGrafter"/>
</dbReference>
<accession>A0A6P3XZF0</accession>
<keyword evidence="5" id="KW-1185">Reference proteome</keyword>
<organism evidence="5 6">
    <name type="scientific">Dinoponera quadriceps</name>
    <name type="common">South American ant</name>
    <dbReference type="NCBI Taxonomy" id="609295"/>
    <lineage>
        <taxon>Eukaryota</taxon>
        <taxon>Metazoa</taxon>
        <taxon>Ecdysozoa</taxon>
        <taxon>Arthropoda</taxon>
        <taxon>Hexapoda</taxon>
        <taxon>Insecta</taxon>
        <taxon>Pterygota</taxon>
        <taxon>Neoptera</taxon>
        <taxon>Endopterygota</taxon>
        <taxon>Hymenoptera</taxon>
        <taxon>Apocrita</taxon>
        <taxon>Aculeata</taxon>
        <taxon>Formicoidea</taxon>
        <taxon>Formicidae</taxon>
        <taxon>Ponerinae</taxon>
        <taxon>Ponerini</taxon>
        <taxon>Dinoponera</taxon>
    </lineage>
</organism>
<feature type="compositionally biased region" description="Basic and acidic residues" evidence="4">
    <location>
        <begin position="213"/>
        <end position="224"/>
    </location>
</feature>
<dbReference type="AlphaFoldDB" id="A0A6P3XZF0"/>
<dbReference type="Proteomes" id="UP000515204">
    <property type="component" value="Unplaced"/>
</dbReference>
<dbReference type="GO" id="GO:0003743">
    <property type="term" value="F:translation initiation factor activity"/>
    <property type="evidence" value="ECO:0007669"/>
    <property type="project" value="UniProtKB-KW"/>
</dbReference>
<evidence type="ECO:0000256" key="2">
    <source>
        <dbReference type="ARBA" id="ARBA00022540"/>
    </source>
</evidence>
<gene>
    <name evidence="6" type="primary">LOC106748914</name>
</gene>
<evidence type="ECO:0000313" key="6">
    <source>
        <dbReference type="RefSeq" id="XP_014483328.1"/>
    </source>
</evidence>
<keyword evidence="2 6" id="KW-0396">Initiation factor</keyword>
<name>A0A6P3XZF0_DINQU</name>
<dbReference type="SUPFAM" id="SSF55200">
    <property type="entry name" value="Translation initiation factor IF3, C-terminal domain"/>
    <property type="match status" value="1"/>
</dbReference>
<dbReference type="PANTHER" id="PTHR10938">
    <property type="entry name" value="TRANSLATION INITIATION FACTOR IF-3"/>
    <property type="match status" value="1"/>
</dbReference>
<protein>
    <submittedName>
        <fullName evidence="6">Translation initiation factor IF-3</fullName>
    </submittedName>
</protein>
<dbReference type="PANTHER" id="PTHR10938:SF0">
    <property type="entry name" value="TRANSLATION INITIATION FACTOR IF-3, MITOCHONDRIAL"/>
    <property type="match status" value="1"/>
</dbReference>
<feature type="region of interest" description="Disordered" evidence="4">
    <location>
        <begin position="213"/>
        <end position="240"/>
    </location>
</feature>
<evidence type="ECO:0000313" key="5">
    <source>
        <dbReference type="Proteomes" id="UP000515204"/>
    </source>
</evidence>
<keyword evidence="3" id="KW-0648">Protein biosynthesis</keyword>
<comment type="similarity">
    <text evidence="1">Belongs to the IF-3 family.</text>
</comment>
<dbReference type="RefSeq" id="XP_014483328.1">
    <property type="nucleotide sequence ID" value="XM_014627842.1"/>
</dbReference>
<sequence>MAALKLLTALRRATRFTQNFDQRRVACELDAYQRRGFSTRKTINLNDVDAETKPKQKPKTVPVPKITLLLPDNSMTVTDMEHALRMATRRKFNLVKVSDSDNKTHRATYKLMSNSIEDIEIPQNSINVQQKSKTCKLLYINANIAKHDLLTKMKNIVKLLNKGNKVKICITLNDIKEDDILGIITEEIKNIGSIQKSPSKKNTALLLITPLDKKDANNPTDNKEAASAASSSTISQNDNA</sequence>
<dbReference type="GO" id="GO:0005739">
    <property type="term" value="C:mitochondrion"/>
    <property type="evidence" value="ECO:0007669"/>
    <property type="project" value="TreeGrafter"/>
</dbReference>
<dbReference type="CTD" id="36335"/>